<evidence type="ECO:0000313" key="3">
    <source>
        <dbReference type="Proteomes" id="UP000595656"/>
    </source>
</evidence>
<protein>
    <submittedName>
        <fullName evidence="2">Putative dnaQ-like exonuclease</fullName>
    </submittedName>
</protein>
<dbReference type="Pfam" id="PF10108">
    <property type="entry name" value="DNA_pol_B_exo2"/>
    <property type="match status" value="1"/>
</dbReference>
<name>A0A7T3NA24_9CAUD</name>
<reference evidence="2 3" key="1">
    <citation type="submission" date="2020-09" db="EMBL/GenBank/DDBJ databases">
        <authorList>
            <person name="Hogan T.J."/>
            <person name="Wilson M.E."/>
            <person name="Walker J.K."/>
            <person name="Johnson L."/>
            <person name="Sharma R."/>
            <person name="Grose J.H."/>
        </authorList>
    </citation>
    <scope>NUCLEOTIDE SEQUENCE [LARGE SCALE GENOMIC DNA]</scope>
</reference>
<dbReference type="EMBL" id="MW021763">
    <property type="protein sequence ID" value="QPX75147.1"/>
    <property type="molecule type" value="Genomic_DNA"/>
</dbReference>
<dbReference type="GO" id="GO:0003676">
    <property type="term" value="F:nucleic acid binding"/>
    <property type="evidence" value="ECO:0007669"/>
    <property type="project" value="InterPro"/>
</dbReference>
<proteinExistence type="predicted"/>
<feature type="domain" description="Predicted 3'-5' exonuclease PolB-like" evidence="1">
    <location>
        <begin position="127"/>
        <end position="267"/>
    </location>
</feature>
<organism evidence="2 3">
    <name type="scientific">Serratia phage vB_SmaS_Bigdog</name>
    <dbReference type="NCBI Taxonomy" id="2777364"/>
    <lineage>
        <taxon>Viruses</taxon>
        <taxon>Duplodnaviria</taxon>
        <taxon>Heunggongvirae</taxon>
        <taxon>Uroviricota</taxon>
        <taxon>Caudoviricetes</taxon>
        <taxon>Bonzeevirus</taxon>
        <taxon>Bonzeevirus bigdog</taxon>
    </lineage>
</organism>
<dbReference type="Gene3D" id="3.30.420.10">
    <property type="entry name" value="Ribonuclease H-like superfamily/Ribonuclease H"/>
    <property type="match status" value="1"/>
</dbReference>
<evidence type="ECO:0000259" key="1">
    <source>
        <dbReference type="Pfam" id="PF10108"/>
    </source>
</evidence>
<dbReference type="Proteomes" id="UP000595656">
    <property type="component" value="Segment"/>
</dbReference>
<keyword evidence="2" id="KW-0269">Exonuclease</keyword>
<dbReference type="InterPro" id="IPR012337">
    <property type="entry name" value="RNaseH-like_sf"/>
</dbReference>
<keyword evidence="2" id="KW-0378">Hydrolase</keyword>
<sequence length="280" mass="31322">MKDYLNIAGDIETIPTQDEAAIQRIKTIAEGSDPVPPSSYTKADFGRVLELDANMVKGMDSAGLKAMWVDRFRAEFVEGKFQELYRKTSFSAEEGGEVISASFKIIGNNADGSPIMQDPVTLHRFKGQEDIDEREIITRILRWISSVNDFAVGQGKKIRFVGANISGFDFRFILQRAMIMGIEIPKVGFVSSRYSRDTYFDVLDAWNMFDTQAKRPSLDKLCRILGIETPKNDAIGDISGAMVWDIWNNDGQEGAARIAAYNARDAIVLEPIFNIVSQLE</sequence>
<accession>A0A7T3NA24</accession>
<evidence type="ECO:0000313" key="2">
    <source>
        <dbReference type="EMBL" id="QPX75147.1"/>
    </source>
</evidence>
<keyword evidence="2" id="KW-0540">Nuclease</keyword>
<keyword evidence="3" id="KW-1185">Reference proteome</keyword>
<gene>
    <name evidence="2" type="ORF">BIGDOG_43</name>
</gene>
<dbReference type="InterPro" id="IPR036397">
    <property type="entry name" value="RNaseH_sf"/>
</dbReference>
<dbReference type="GO" id="GO:0004527">
    <property type="term" value="F:exonuclease activity"/>
    <property type="evidence" value="ECO:0007669"/>
    <property type="project" value="UniProtKB-KW"/>
</dbReference>
<dbReference type="SUPFAM" id="SSF53098">
    <property type="entry name" value="Ribonuclease H-like"/>
    <property type="match status" value="1"/>
</dbReference>
<dbReference type="InterPro" id="IPR019288">
    <property type="entry name" value="3'-5'_exonuclease_PolB-like"/>
</dbReference>